<accession>A0A7L5AFT4</accession>
<dbReference type="AlphaFoldDB" id="A0A7L5AFT4"/>
<dbReference type="GO" id="GO:0016887">
    <property type="term" value="F:ATP hydrolysis activity"/>
    <property type="evidence" value="ECO:0007669"/>
    <property type="project" value="InterPro"/>
</dbReference>
<dbReference type="PANTHER" id="PTHR32114:SF2">
    <property type="entry name" value="ABC TRANSPORTER ABCH.3"/>
    <property type="match status" value="1"/>
</dbReference>
<comment type="subunit">
    <text evidence="2">Heterodimer of SbcC and SbcD.</text>
</comment>
<dbReference type="EMBL" id="CP017146">
    <property type="protein sequence ID" value="QHO68842.1"/>
    <property type="molecule type" value="Genomic_DNA"/>
</dbReference>
<dbReference type="PANTHER" id="PTHR32114">
    <property type="entry name" value="ABC TRANSPORTER ABCH.3"/>
    <property type="match status" value="1"/>
</dbReference>
<dbReference type="Proteomes" id="UP000464507">
    <property type="component" value="Chromosome"/>
</dbReference>
<feature type="coiled-coil region" evidence="4">
    <location>
        <begin position="282"/>
        <end position="343"/>
    </location>
</feature>
<dbReference type="InterPro" id="IPR027417">
    <property type="entry name" value="P-loop_NTPase"/>
</dbReference>
<reference evidence="7 8" key="1">
    <citation type="submission" date="2016-09" db="EMBL/GenBank/DDBJ databases">
        <title>Complete genome sequence of microbes from the polar regions.</title>
        <authorList>
            <person name="Liao L."/>
            <person name="Chen B."/>
        </authorList>
    </citation>
    <scope>NUCLEOTIDE SEQUENCE [LARGE SCALE GENOMIC DNA]</scope>
    <source>
        <strain evidence="7 8">ZS314</strain>
    </source>
</reference>
<evidence type="ECO:0000313" key="8">
    <source>
        <dbReference type="Proteomes" id="UP000464507"/>
    </source>
</evidence>
<protein>
    <recommendedName>
        <fullName evidence="3">Nuclease SbcCD subunit C</fullName>
    </recommendedName>
</protein>
<name>A0A7L5AFT4_9MICO</name>
<evidence type="ECO:0000256" key="1">
    <source>
        <dbReference type="ARBA" id="ARBA00006930"/>
    </source>
</evidence>
<evidence type="ECO:0000256" key="5">
    <source>
        <dbReference type="SAM" id="MobiDB-lite"/>
    </source>
</evidence>
<proteinExistence type="inferred from homology"/>
<dbReference type="Pfam" id="PF13558">
    <property type="entry name" value="SbcC_Walker_B"/>
    <property type="match status" value="1"/>
</dbReference>
<evidence type="ECO:0000256" key="4">
    <source>
        <dbReference type="SAM" id="Coils"/>
    </source>
</evidence>
<dbReference type="GO" id="GO:0006302">
    <property type="term" value="P:double-strand break repair"/>
    <property type="evidence" value="ECO:0007669"/>
    <property type="project" value="InterPro"/>
</dbReference>
<dbReference type="InterPro" id="IPR038729">
    <property type="entry name" value="Rad50/SbcC_AAA"/>
</dbReference>
<organism evidence="7 8">
    <name type="scientific">Marisediminicola antarctica</name>
    <dbReference type="NCBI Taxonomy" id="674079"/>
    <lineage>
        <taxon>Bacteria</taxon>
        <taxon>Bacillati</taxon>
        <taxon>Actinomycetota</taxon>
        <taxon>Actinomycetes</taxon>
        <taxon>Micrococcales</taxon>
        <taxon>Microbacteriaceae</taxon>
        <taxon>Marisediminicola</taxon>
    </lineage>
</organism>
<gene>
    <name evidence="7" type="ORF">BHD05_03490</name>
</gene>
<dbReference type="OrthoDB" id="9795626at2"/>
<evidence type="ECO:0000313" key="7">
    <source>
        <dbReference type="EMBL" id="QHO68842.1"/>
    </source>
</evidence>
<dbReference type="Pfam" id="PF13476">
    <property type="entry name" value="AAA_23"/>
    <property type="match status" value="1"/>
</dbReference>
<dbReference type="SUPFAM" id="SSF52540">
    <property type="entry name" value="P-loop containing nucleoside triphosphate hydrolases"/>
    <property type="match status" value="1"/>
</dbReference>
<keyword evidence="4" id="KW-0175">Coiled coil</keyword>
<evidence type="ECO:0000256" key="3">
    <source>
        <dbReference type="ARBA" id="ARBA00013368"/>
    </source>
</evidence>
<feature type="domain" description="Rad50/SbcC-type AAA" evidence="6">
    <location>
        <begin position="6"/>
        <end position="202"/>
    </location>
</feature>
<dbReference type="Gene3D" id="3.40.50.300">
    <property type="entry name" value="P-loop containing nucleotide triphosphate hydrolases"/>
    <property type="match status" value="2"/>
</dbReference>
<sequence length="1030" mass="109458">MRIRTLEIEGFGPYKQRQLVDFDRFAGDGLFLITGKTGAGKSSILDAICFALYGSVPRYDGTESNLRSDHCAADDPTRVELVFTVHDTDYRLSRSPAYDRPKKRGVGMALEKATAELAVRRGEHWEGIAAIPAQVGPEVRRIVGLTKDQFLQVILLAQNRFQEFLLAKNDDRQKVLRSLFGTHRFLDIETALVDQRKALDERLRAAREAIAVDAAHAAALLGDGEANGEPGSDSRGPTAPGESDATDATDATGESDSSAGGTAGTSIPTPLDPDLGWFEQGLAALTERLRAATDAATRADAEFTVADRAHRALEKTREQQERRDDARHRLAELEAERAAVALEREVVNLARHAAAATPQVTARRTAAAALDSARSAETVAREGYRTHFAGDRSPSTGDLRAEIDELRETLGTVSDALADEAALPALTGATDTLQRGCVDLATKVAKQIALAESRPAELEVIRSRLGEVKVLGAAEPDAAERVERLTAAEKAATTVDRLEPKLTAALAAASTASGEAAASAALVHDLMAQRLSGHAAELAGELREGEACSVCGSAEHPAPATFDGAPVTPEDIERARTAASARQADLDAAHEATKDLDRRVAEARAIAGGKASEQLRVELAEARERLATAVSAAAESADFELELWRLTAELAEAATALDQIRSDRDDAERQLVESRTRCSALEARIATHRGDFDSVAVREATLRHQLDAASALADAIAAVSTRAETLATAAAAVREVLDEHGFADESSVVDARRDASKVAAIEARIRRFDDALAAAAATLAEPAIAAVPDDTVELLPAEAARDATASARDAALAARTSLGARVEQLGTIVASARRRITASGAMLDEQRQLRELANAVEGKEPNDKRMRLETYVLAARLEEIVAAANARLRTMTSGRYALEHDDAVAYRNVQSGLGLAIRDEHSGRARATHSLSGGETFLASLALALGLAEVVQNQAGGIRLDTLFIDEGFGSLDGDTLEIAMSTLDSLRAGGRTIGLISHVEAMKEQITAHLEITVSSNGWSEIADARVLA</sequence>
<evidence type="ECO:0000256" key="2">
    <source>
        <dbReference type="ARBA" id="ARBA00011322"/>
    </source>
</evidence>
<feature type="coiled-coil region" evidence="4">
    <location>
        <begin position="612"/>
        <end position="684"/>
    </location>
</feature>
<dbReference type="KEGG" id="mant:BHD05_03490"/>
<dbReference type="RefSeq" id="WP_161885204.1">
    <property type="nucleotide sequence ID" value="NZ_CP017146.1"/>
</dbReference>
<feature type="region of interest" description="Disordered" evidence="5">
    <location>
        <begin position="222"/>
        <end position="274"/>
    </location>
</feature>
<keyword evidence="8" id="KW-1185">Reference proteome</keyword>
<evidence type="ECO:0000259" key="6">
    <source>
        <dbReference type="Pfam" id="PF13476"/>
    </source>
</evidence>
<comment type="similarity">
    <text evidence="1">Belongs to the SMC family. SbcC subfamily.</text>
</comment>
<feature type="compositionally biased region" description="Low complexity" evidence="5">
    <location>
        <begin position="250"/>
        <end position="266"/>
    </location>
</feature>